<dbReference type="Proteomes" id="UP000184932">
    <property type="component" value="Unassembled WGS sequence"/>
</dbReference>
<dbReference type="AlphaFoldDB" id="A0A1N6EDM0"/>
<dbReference type="EMBL" id="FSRL01000001">
    <property type="protein sequence ID" value="SIN80987.1"/>
    <property type="molecule type" value="Genomic_DNA"/>
</dbReference>
<proteinExistence type="predicted"/>
<evidence type="ECO:0000313" key="1">
    <source>
        <dbReference type="EMBL" id="SIN80987.1"/>
    </source>
</evidence>
<keyword evidence="2" id="KW-1185">Reference proteome</keyword>
<sequence length="228" mass="25816">MRLFLVLCLALLAASCGRPLTEAEKGFLQEIHGDTVDLDRARFTTWGTVGAIERTYLARPRTTCRELILPPSTKRSFKSRTAGLVLFNKLFLNPDWYLEDYLEGWPEQMNLGAAMFVAHEITHIWQWQNRRITGYHPLKAAAEHRGSLDPYLFHAASKPRFLDYPYEQQASLVEEFVCCRALDPEGPRTARLRALLSQVMDPAPLELSRPVGEVVLPWEGADTAGICS</sequence>
<organism evidence="1 2">
    <name type="scientific">Vannielia litorea</name>
    <dbReference type="NCBI Taxonomy" id="1217970"/>
    <lineage>
        <taxon>Bacteria</taxon>
        <taxon>Pseudomonadati</taxon>
        <taxon>Pseudomonadota</taxon>
        <taxon>Alphaproteobacteria</taxon>
        <taxon>Rhodobacterales</taxon>
        <taxon>Paracoccaceae</taxon>
        <taxon>Vannielia</taxon>
    </lineage>
</organism>
<protein>
    <submittedName>
        <fullName evidence="1">Uncharacterized protein</fullName>
    </submittedName>
</protein>
<dbReference type="OrthoDB" id="8686772at2"/>
<name>A0A1N6EDM0_9RHOB</name>
<evidence type="ECO:0000313" key="2">
    <source>
        <dbReference type="Proteomes" id="UP000184932"/>
    </source>
</evidence>
<gene>
    <name evidence="1" type="ORF">SAMN05444002_0623</name>
</gene>
<dbReference type="RefSeq" id="WP_074254789.1">
    <property type="nucleotide sequence ID" value="NZ_FSRL01000001.1"/>
</dbReference>
<accession>A0A1N6EDM0</accession>
<reference evidence="2" key="1">
    <citation type="submission" date="2016-11" db="EMBL/GenBank/DDBJ databases">
        <authorList>
            <person name="Varghese N."/>
            <person name="Submissions S."/>
        </authorList>
    </citation>
    <scope>NUCLEOTIDE SEQUENCE [LARGE SCALE GENOMIC DNA]</scope>
    <source>
        <strain evidence="2">DSM 29440</strain>
    </source>
</reference>
<dbReference type="STRING" id="1217970.SAMN05444002_0623"/>
<dbReference type="PROSITE" id="PS51257">
    <property type="entry name" value="PROKAR_LIPOPROTEIN"/>
    <property type="match status" value="1"/>
</dbReference>